<organism evidence="1">
    <name type="scientific">Heterosigma akashiwo</name>
    <name type="common">Chromophytic alga</name>
    <name type="synonym">Heterosigma carterae</name>
    <dbReference type="NCBI Taxonomy" id="2829"/>
    <lineage>
        <taxon>Eukaryota</taxon>
        <taxon>Sar</taxon>
        <taxon>Stramenopiles</taxon>
        <taxon>Ochrophyta</taxon>
        <taxon>Raphidophyceae</taxon>
        <taxon>Chattonellales</taxon>
        <taxon>Chattonellaceae</taxon>
        <taxon>Heterosigma</taxon>
    </lineage>
</organism>
<accession>A0A7S3Y5F8</accession>
<reference evidence="1" key="1">
    <citation type="submission" date="2021-01" db="EMBL/GenBank/DDBJ databases">
        <authorList>
            <person name="Corre E."/>
            <person name="Pelletier E."/>
            <person name="Niang G."/>
            <person name="Scheremetjew M."/>
            <person name="Finn R."/>
            <person name="Kale V."/>
            <person name="Holt S."/>
            <person name="Cochrane G."/>
            <person name="Meng A."/>
            <person name="Brown T."/>
            <person name="Cohen L."/>
        </authorList>
    </citation>
    <scope>NUCLEOTIDE SEQUENCE</scope>
    <source>
        <strain evidence="1">CCMP3107</strain>
    </source>
</reference>
<dbReference type="InterPro" id="IPR006747">
    <property type="entry name" value="DUF599"/>
</dbReference>
<name>A0A7S3Y5F8_HETAK</name>
<sequence>MVKVFERAHMYYSIGIRLYFLAVPLFAWLFSRWALLGATVIHLTIIYELERAQFLQDLVKETLPGLLDNNNNTTTVADEEEQKTK</sequence>
<evidence type="ECO:0000313" key="1">
    <source>
        <dbReference type="EMBL" id="CAE0641344.1"/>
    </source>
</evidence>
<dbReference type="Pfam" id="PF04654">
    <property type="entry name" value="DUF599"/>
    <property type="match status" value="1"/>
</dbReference>
<dbReference type="EMBL" id="HBIU01044890">
    <property type="protein sequence ID" value="CAE0641344.1"/>
    <property type="molecule type" value="Transcribed_RNA"/>
</dbReference>
<protein>
    <submittedName>
        <fullName evidence="1">Uncharacterized protein</fullName>
    </submittedName>
</protein>
<gene>
    <name evidence="1" type="ORF">HAKA00212_LOCUS20172</name>
</gene>
<proteinExistence type="predicted"/>
<dbReference type="AlphaFoldDB" id="A0A7S3Y5F8"/>